<dbReference type="SUPFAM" id="SSF74653">
    <property type="entry name" value="TolA/TonB C-terminal domain"/>
    <property type="match status" value="1"/>
</dbReference>
<protein>
    <submittedName>
        <fullName evidence="5">TonB-dependent outer membrane receptor</fullName>
    </submittedName>
</protein>
<dbReference type="Gene3D" id="3.55.50.30">
    <property type="match status" value="1"/>
</dbReference>
<keyword evidence="2" id="KW-0472">Membrane</keyword>
<dbReference type="Gene3D" id="3.30.1150.10">
    <property type="match status" value="1"/>
</dbReference>
<name>A0A9X8D7D6_9BURK</name>
<organism evidence="5 6">
    <name type="scientific">Acidovorax cavernicola</name>
    <dbReference type="NCBI Taxonomy" id="1675792"/>
    <lineage>
        <taxon>Bacteria</taxon>
        <taxon>Pseudomonadati</taxon>
        <taxon>Pseudomonadota</taxon>
        <taxon>Betaproteobacteria</taxon>
        <taxon>Burkholderiales</taxon>
        <taxon>Comamonadaceae</taxon>
        <taxon>Acidovorax</taxon>
    </lineage>
</organism>
<sequence>MGALSPATGAVWRVVRACNAFKLSQSVTSIPSTKAVPGTARICDSSFVTGPGMSRVARSRWVCVLTLILGILSLAAVSHAGEPVPSPDAAGRVVFDLPAQPLATALQVYAQATGQSVFFDGQLTAGLESAPLHGAFTPRDALQRLLAGTRLAARHTDARTFTLVEAETSTSEIASAPTAPAAPAMSPRDARVVQQALERTLCRWPHARPGTYRALVQLWVGRDGHVRRTRLLSSTGLAQRDAALEAAMNTLVLDRPPEGEADQPLAVLLLPRTGNRPDVCDAVASPVS</sequence>
<gene>
    <name evidence="5" type="ORF">D3H34_09480</name>
</gene>
<dbReference type="Pfam" id="PF07660">
    <property type="entry name" value="STN"/>
    <property type="match status" value="1"/>
</dbReference>
<reference evidence="5 6" key="1">
    <citation type="submission" date="2018-09" db="EMBL/GenBank/DDBJ databases">
        <title>Acidovorax cavernicola nov. sp. isolated from Gruta de las Maravillas (Aracena, Spain).</title>
        <authorList>
            <person name="Jurado V."/>
            <person name="Gutierrez-Patricio S."/>
            <person name="Gonzalez-Pimentel J.L."/>
            <person name="Miller A.Z."/>
            <person name="Laiz L."/>
            <person name="Saiz-Jimenez C."/>
        </authorList>
    </citation>
    <scope>NUCLEOTIDE SEQUENCE [LARGE SCALE GENOMIC DNA]</scope>
    <source>
        <strain evidence="5 6">1011MAR4D40.2</strain>
    </source>
</reference>
<evidence type="ECO:0000259" key="4">
    <source>
        <dbReference type="SMART" id="SM00965"/>
    </source>
</evidence>
<evidence type="ECO:0000256" key="2">
    <source>
        <dbReference type="ARBA" id="ARBA00023136"/>
    </source>
</evidence>
<dbReference type="SMART" id="SM00965">
    <property type="entry name" value="STN"/>
    <property type="match status" value="1"/>
</dbReference>
<keyword evidence="1" id="KW-0813">Transport</keyword>
<dbReference type="GO" id="GO:0019867">
    <property type="term" value="C:outer membrane"/>
    <property type="evidence" value="ECO:0007669"/>
    <property type="project" value="InterPro"/>
</dbReference>
<dbReference type="EMBL" id="QXMN01000008">
    <property type="protein sequence ID" value="RIX81990.1"/>
    <property type="molecule type" value="Genomic_DNA"/>
</dbReference>
<evidence type="ECO:0000313" key="6">
    <source>
        <dbReference type="Proteomes" id="UP000265619"/>
    </source>
</evidence>
<dbReference type="AlphaFoldDB" id="A0A9X8D7D6"/>
<evidence type="ECO:0000256" key="1">
    <source>
        <dbReference type="ARBA" id="ARBA00022448"/>
    </source>
</evidence>
<keyword evidence="6" id="KW-1185">Reference proteome</keyword>
<accession>A0A9X8D7D6</accession>
<keyword evidence="5" id="KW-0675">Receptor</keyword>
<keyword evidence="3" id="KW-0998">Cell outer membrane</keyword>
<dbReference type="Proteomes" id="UP000265619">
    <property type="component" value="Unassembled WGS sequence"/>
</dbReference>
<proteinExistence type="predicted"/>
<evidence type="ECO:0000313" key="5">
    <source>
        <dbReference type="EMBL" id="RIX81990.1"/>
    </source>
</evidence>
<dbReference type="InterPro" id="IPR011662">
    <property type="entry name" value="Secretin/TonB_short_N"/>
</dbReference>
<evidence type="ECO:0000256" key="3">
    <source>
        <dbReference type="ARBA" id="ARBA00023237"/>
    </source>
</evidence>
<dbReference type="OrthoDB" id="8858530at2"/>
<feature type="domain" description="Secretin/TonB short N-terminal" evidence="4">
    <location>
        <begin position="115"/>
        <end position="166"/>
    </location>
</feature>
<comment type="caution">
    <text evidence="5">The sequence shown here is derived from an EMBL/GenBank/DDBJ whole genome shotgun (WGS) entry which is preliminary data.</text>
</comment>